<dbReference type="Gene3D" id="3.60.110.10">
    <property type="entry name" value="Carbon-nitrogen hydrolase"/>
    <property type="match status" value="1"/>
</dbReference>
<dbReference type="PANTHER" id="PTHR43674">
    <property type="entry name" value="NITRILASE C965.09-RELATED"/>
    <property type="match status" value="1"/>
</dbReference>
<dbReference type="InterPro" id="IPR036526">
    <property type="entry name" value="C-N_Hydrolase_sf"/>
</dbReference>
<dbReference type="InterPro" id="IPR050345">
    <property type="entry name" value="Aliph_Amidase/BUP"/>
</dbReference>
<dbReference type="PANTHER" id="PTHR43674:SF2">
    <property type="entry name" value="BETA-UREIDOPROPIONASE"/>
    <property type="match status" value="1"/>
</dbReference>
<evidence type="ECO:0000259" key="2">
    <source>
        <dbReference type="PROSITE" id="PS50263"/>
    </source>
</evidence>
<dbReference type="RefSeq" id="WP_072830419.1">
    <property type="nucleotide sequence ID" value="NZ_FQXP01000003.1"/>
</dbReference>
<dbReference type="AlphaFoldDB" id="A0A1M5U8D8"/>
<dbReference type="SUPFAM" id="SSF56317">
    <property type="entry name" value="Carbon-nitrogen hydrolase"/>
    <property type="match status" value="1"/>
</dbReference>
<dbReference type="Proteomes" id="UP000184526">
    <property type="component" value="Unassembled WGS sequence"/>
</dbReference>
<dbReference type="Pfam" id="PF00795">
    <property type="entry name" value="CN_hydrolase"/>
    <property type="match status" value="1"/>
</dbReference>
<gene>
    <name evidence="3" type="ORF">SAMN02745196_00884</name>
</gene>
<dbReference type="CDD" id="cd07197">
    <property type="entry name" value="nitrilase"/>
    <property type="match status" value="1"/>
</dbReference>
<dbReference type="PROSITE" id="PS50263">
    <property type="entry name" value="CN_HYDROLASE"/>
    <property type="match status" value="1"/>
</dbReference>
<proteinExistence type="predicted"/>
<dbReference type="GO" id="GO:0016811">
    <property type="term" value="F:hydrolase activity, acting on carbon-nitrogen (but not peptide) bonds, in linear amides"/>
    <property type="evidence" value="ECO:0007669"/>
    <property type="project" value="UniProtKB-ARBA"/>
</dbReference>
<sequence>MKTALIVNEIIENDKSQNIKNIVLGIEKSASEEAELAVFSETAITGLINNDDIEHDLKLGVSKDSYEINSIRECAKKCNIDVCIGYFELEGNTLYDSAIYIDCNGEILENYRRQSIGWRDPSVDGVYAEGQRTCLFKTRFGNMTILICGDLFDDEILDSVKELKADYLLFPFARSFFNGEASMKRWIDEEEKDYCERIKKLKTFTFLVNYIGDPYFGGAFVINEKGDVVSTLELGRKGILYYEKL</sequence>
<dbReference type="InterPro" id="IPR003010">
    <property type="entry name" value="C-N_Hydrolase"/>
</dbReference>
<reference evidence="3 4" key="1">
    <citation type="submission" date="2016-11" db="EMBL/GenBank/DDBJ databases">
        <authorList>
            <person name="Jaros S."/>
            <person name="Januszkiewicz K."/>
            <person name="Wedrychowicz H."/>
        </authorList>
    </citation>
    <scope>NUCLEOTIDE SEQUENCE [LARGE SCALE GENOMIC DNA]</scope>
    <source>
        <strain evidence="3 4">DSM 3089</strain>
    </source>
</reference>
<dbReference type="STRING" id="1121306.SAMN02745196_00884"/>
<name>A0A1M5U8D8_9CLOT</name>
<feature type="domain" description="CN hydrolase" evidence="2">
    <location>
        <begin position="1"/>
        <end position="245"/>
    </location>
</feature>
<dbReference type="EMBL" id="FQXP01000003">
    <property type="protein sequence ID" value="SHH59126.1"/>
    <property type="molecule type" value="Genomic_DNA"/>
</dbReference>
<keyword evidence="4" id="KW-1185">Reference proteome</keyword>
<protein>
    <submittedName>
        <fullName evidence="3">N-carbamoylputrescine amidase</fullName>
    </submittedName>
</protein>
<organism evidence="3 4">
    <name type="scientific">Clostridium collagenovorans DSM 3089</name>
    <dbReference type="NCBI Taxonomy" id="1121306"/>
    <lineage>
        <taxon>Bacteria</taxon>
        <taxon>Bacillati</taxon>
        <taxon>Bacillota</taxon>
        <taxon>Clostridia</taxon>
        <taxon>Eubacteriales</taxon>
        <taxon>Clostridiaceae</taxon>
        <taxon>Clostridium</taxon>
    </lineage>
</organism>
<accession>A0A1M5U8D8</accession>
<dbReference type="OrthoDB" id="9811121at2"/>
<evidence type="ECO:0000313" key="4">
    <source>
        <dbReference type="Proteomes" id="UP000184526"/>
    </source>
</evidence>
<evidence type="ECO:0000256" key="1">
    <source>
        <dbReference type="ARBA" id="ARBA00022801"/>
    </source>
</evidence>
<evidence type="ECO:0000313" key="3">
    <source>
        <dbReference type="EMBL" id="SHH59126.1"/>
    </source>
</evidence>
<keyword evidence="1" id="KW-0378">Hydrolase</keyword>